<dbReference type="Pfam" id="PF00355">
    <property type="entry name" value="Rieske"/>
    <property type="match status" value="1"/>
</dbReference>
<name>A0A062TXC9_9PROT</name>
<evidence type="ECO:0000313" key="8">
    <source>
        <dbReference type="Proteomes" id="UP000249123"/>
    </source>
</evidence>
<evidence type="ECO:0000256" key="3">
    <source>
        <dbReference type="ARBA" id="ARBA00023002"/>
    </source>
</evidence>
<dbReference type="AlphaFoldDB" id="A0A062TXC9"/>
<dbReference type="InterPro" id="IPR017941">
    <property type="entry name" value="Rieske_2Fe-2S"/>
</dbReference>
<comment type="caution">
    <text evidence="7">The sequence shown here is derived from an EMBL/GenBank/DDBJ whole genome shotgun (WGS) entry which is preliminary data.</text>
</comment>
<dbReference type="SUPFAM" id="SSF50022">
    <property type="entry name" value="ISP domain"/>
    <property type="match status" value="1"/>
</dbReference>
<evidence type="ECO:0000256" key="1">
    <source>
        <dbReference type="ARBA" id="ARBA00022714"/>
    </source>
</evidence>
<dbReference type="OrthoDB" id="9800776at2"/>
<reference evidence="7 8" key="1">
    <citation type="submission" date="2013-04" db="EMBL/GenBank/DDBJ databases">
        <title>Hyphomonas sp. T24B3 Genome Sequencing.</title>
        <authorList>
            <person name="Lai Q."/>
            <person name="Shao Z."/>
        </authorList>
    </citation>
    <scope>NUCLEOTIDE SEQUENCE [LARGE SCALE GENOMIC DNA]</scope>
    <source>
        <strain evidence="7 8">T24B3</strain>
    </source>
</reference>
<dbReference type="GO" id="GO:0016491">
    <property type="term" value="F:oxidoreductase activity"/>
    <property type="evidence" value="ECO:0007669"/>
    <property type="project" value="UniProtKB-KW"/>
</dbReference>
<dbReference type="PANTHER" id="PTHR21266:SF60">
    <property type="entry name" value="3-KETOSTEROID-9-ALPHA-MONOOXYGENASE, OXYGENASE COMPONENT"/>
    <property type="match status" value="1"/>
</dbReference>
<dbReference type="EMBL" id="AWFB01000003">
    <property type="protein sequence ID" value="RAN35600.1"/>
    <property type="molecule type" value="Genomic_DNA"/>
</dbReference>
<feature type="compositionally biased region" description="Low complexity" evidence="6">
    <location>
        <begin position="1"/>
        <end position="16"/>
    </location>
</feature>
<accession>A0A328JYK8</accession>
<proteinExistence type="predicted"/>
<feature type="region of interest" description="Disordered" evidence="6">
    <location>
        <begin position="1"/>
        <end position="20"/>
    </location>
</feature>
<evidence type="ECO:0000256" key="2">
    <source>
        <dbReference type="ARBA" id="ARBA00022723"/>
    </source>
</evidence>
<dbReference type="STRING" id="1280941.HY2_06240"/>
<keyword evidence="4" id="KW-0408">Iron</keyword>
<keyword evidence="2" id="KW-0479">Metal-binding</keyword>
<dbReference type="GO" id="GO:0051537">
    <property type="term" value="F:2 iron, 2 sulfur cluster binding"/>
    <property type="evidence" value="ECO:0007669"/>
    <property type="project" value="UniProtKB-KW"/>
</dbReference>
<protein>
    <submittedName>
        <fullName evidence="7">(2Fe-2S)-binding protein</fullName>
    </submittedName>
</protein>
<evidence type="ECO:0000313" key="7">
    <source>
        <dbReference type="EMBL" id="RAN35600.1"/>
    </source>
</evidence>
<dbReference type="RefSeq" id="WP_034829439.1">
    <property type="nucleotide sequence ID" value="NZ_AWFA01000089.1"/>
</dbReference>
<keyword evidence="8" id="KW-1185">Reference proteome</keyword>
<evidence type="ECO:0000256" key="5">
    <source>
        <dbReference type="ARBA" id="ARBA00023014"/>
    </source>
</evidence>
<dbReference type="Gene3D" id="3.90.380.10">
    <property type="entry name" value="Naphthalene 1,2-dioxygenase Alpha Subunit, Chain A, domain 1"/>
    <property type="match status" value="1"/>
</dbReference>
<dbReference type="InterPro" id="IPR044043">
    <property type="entry name" value="VanA_C_cat"/>
</dbReference>
<dbReference type="InterPro" id="IPR050584">
    <property type="entry name" value="Cholesterol_7-desaturase"/>
</dbReference>
<dbReference type="InterPro" id="IPR036922">
    <property type="entry name" value="Rieske_2Fe-2S_sf"/>
</dbReference>
<dbReference type="Gene3D" id="2.102.10.10">
    <property type="entry name" value="Rieske [2Fe-2S] iron-sulphur domain"/>
    <property type="match status" value="1"/>
</dbReference>
<accession>A0A062TXC9</accession>
<organism evidence="7 8">
    <name type="scientific">Hyphomonas pacifica</name>
    <dbReference type="NCBI Taxonomy" id="1280941"/>
    <lineage>
        <taxon>Bacteria</taxon>
        <taxon>Pseudomonadati</taxon>
        <taxon>Pseudomonadota</taxon>
        <taxon>Alphaproteobacteria</taxon>
        <taxon>Hyphomonadales</taxon>
        <taxon>Hyphomonadaceae</taxon>
        <taxon>Hyphomonas</taxon>
    </lineage>
</organism>
<dbReference type="eggNOG" id="COG4638">
    <property type="taxonomic scope" value="Bacteria"/>
</dbReference>
<dbReference type="CDD" id="cd03469">
    <property type="entry name" value="Rieske_RO_Alpha_N"/>
    <property type="match status" value="1"/>
</dbReference>
<evidence type="ECO:0000256" key="6">
    <source>
        <dbReference type="SAM" id="MobiDB-lite"/>
    </source>
</evidence>
<dbReference type="GO" id="GO:0046872">
    <property type="term" value="F:metal ion binding"/>
    <property type="evidence" value="ECO:0007669"/>
    <property type="project" value="UniProtKB-KW"/>
</dbReference>
<dbReference type="SUPFAM" id="SSF55961">
    <property type="entry name" value="Bet v1-like"/>
    <property type="match status" value="1"/>
</dbReference>
<evidence type="ECO:0000256" key="4">
    <source>
        <dbReference type="ARBA" id="ARBA00023004"/>
    </source>
</evidence>
<sequence>MADSSSSAPQQAASASTGKVGITDDGYLTDSWYLAAPSDELKAGKQHRVMVLGEPVVVGRTPAGEAFALRDICPHRLVPLSAGQQLETDGEWTLQCPYHGWRFGTDGGCKHMPSLTDDSPYDPSRVKVRRYPVHEANGAVYLYVAHNPRSDAPPVVPPPEFGPLPEKPGFVIHDVFNAHMDDAVVGLMDPAHVPFVHNQWWWRPPSAGLKLKEKPFVPTERGWAIDRHQPSSNSKLYRWVFGGKVETEIRFQLPGYRWEIISNDTARLLTLTCLTPEAPKRTRITQFTWWTGAPLLHLAVPIAKPMARKFLRQDGDMVDLQNQGMAHQKAMLWIDDIDVQAKWYQRLKREWTDCRTEDREFANPIEPRVLKWMS</sequence>
<dbReference type="Proteomes" id="UP000249123">
    <property type="component" value="Unassembled WGS sequence"/>
</dbReference>
<keyword evidence="1" id="KW-0001">2Fe-2S</keyword>
<keyword evidence="5" id="KW-0411">Iron-sulfur</keyword>
<dbReference type="PANTHER" id="PTHR21266">
    <property type="entry name" value="IRON-SULFUR DOMAIN CONTAINING PROTEIN"/>
    <property type="match status" value="1"/>
</dbReference>
<gene>
    <name evidence="7" type="ORF">HY3_07210</name>
</gene>
<keyword evidence="3" id="KW-0560">Oxidoreductase</keyword>
<dbReference type="PROSITE" id="PS51296">
    <property type="entry name" value="RIESKE"/>
    <property type="match status" value="1"/>
</dbReference>
<dbReference type="Pfam" id="PF19112">
    <property type="entry name" value="VanA_C"/>
    <property type="match status" value="1"/>
</dbReference>